<keyword evidence="1" id="KW-1133">Transmembrane helix</keyword>
<evidence type="ECO:0000313" key="2">
    <source>
        <dbReference type="EMBL" id="MBW32198.1"/>
    </source>
</evidence>
<organism evidence="2">
    <name type="scientific">Anopheles braziliensis</name>
    <dbReference type="NCBI Taxonomy" id="58242"/>
    <lineage>
        <taxon>Eukaryota</taxon>
        <taxon>Metazoa</taxon>
        <taxon>Ecdysozoa</taxon>
        <taxon>Arthropoda</taxon>
        <taxon>Hexapoda</taxon>
        <taxon>Insecta</taxon>
        <taxon>Pterygota</taxon>
        <taxon>Neoptera</taxon>
        <taxon>Endopterygota</taxon>
        <taxon>Diptera</taxon>
        <taxon>Nematocera</taxon>
        <taxon>Culicoidea</taxon>
        <taxon>Culicidae</taxon>
        <taxon>Anophelinae</taxon>
        <taxon>Anopheles</taxon>
    </lineage>
</organism>
<proteinExistence type="predicted"/>
<dbReference type="AlphaFoldDB" id="A0A2M3ZUX7"/>
<reference evidence="2" key="1">
    <citation type="submission" date="2018-01" db="EMBL/GenBank/DDBJ databases">
        <title>An insight into the sialome of Amazonian anophelines.</title>
        <authorList>
            <person name="Ribeiro J.M."/>
            <person name="Scarpassa V."/>
            <person name="Calvo E."/>
        </authorList>
    </citation>
    <scope>NUCLEOTIDE SEQUENCE</scope>
    <source>
        <tissue evidence="2">Salivary glands</tissue>
    </source>
</reference>
<protein>
    <submittedName>
        <fullName evidence="2">Putative secreted peptide</fullName>
    </submittedName>
</protein>
<sequence length="75" mass="8880">MFIFHRPSLLHCFYSSCYNVRFVIFICIPSLSYASTFALLYQKYKFNVCSCDVCKFGLQEHNYQDIQTVSNNEKD</sequence>
<dbReference type="EMBL" id="GGFM01011447">
    <property type="protein sequence ID" value="MBW32198.1"/>
    <property type="molecule type" value="Transcribed_RNA"/>
</dbReference>
<feature type="transmembrane region" description="Helical" evidence="1">
    <location>
        <begin position="20"/>
        <end position="41"/>
    </location>
</feature>
<evidence type="ECO:0000256" key="1">
    <source>
        <dbReference type="SAM" id="Phobius"/>
    </source>
</evidence>
<keyword evidence="1" id="KW-0812">Transmembrane</keyword>
<accession>A0A2M3ZUX7</accession>
<keyword evidence="1" id="KW-0472">Membrane</keyword>
<name>A0A2M3ZUX7_9DIPT</name>